<evidence type="ECO:0000256" key="3">
    <source>
        <dbReference type="ARBA" id="ARBA00022692"/>
    </source>
</evidence>
<evidence type="ECO:0000256" key="2">
    <source>
        <dbReference type="ARBA" id="ARBA00022679"/>
    </source>
</evidence>
<organism evidence="9 10">
    <name type="scientific">Okeanomitos corallinicola TIOX110</name>
    <dbReference type="NCBI Taxonomy" id="3133117"/>
    <lineage>
        <taxon>Bacteria</taxon>
        <taxon>Bacillati</taxon>
        <taxon>Cyanobacteriota</taxon>
        <taxon>Cyanophyceae</taxon>
        <taxon>Nostocales</taxon>
        <taxon>Aphanizomenonaceae</taxon>
        <taxon>Okeanomitos</taxon>
    </lineage>
</organism>
<proteinExistence type="predicted"/>
<reference evidence="9 10" key="1">
    <citation type="submission" date="2024-04" db="EMBL/GenBank/DDBJ databases">
        <title>Okeanomitos corallinicola gen. &amp; sp. nov. (Nostocales, Cyanobacteria), a new toxic marine heterocyst-forming cyanobacterium from a coral reef.</title>
        <authorList>
            <person name="Li H."/>
            <person name="Li R."/>
            <person name="Kang J."/>
            <person name="Hii K.S."/>
            <person name="Mohamed H.F."/>
            <person name="Xu X."/>
            <person name="Luo Z."/>
        </authorList>
    </citation>
    <scope>NUCLEOTIDE SEQUENCE [LARGE SCALE GENOMIC DNA]</scope>
    <source>
        <strain evidence="9 10">TIOX110</strain>
    </source>
</reference>
<evidence type="ECO:0000256" key="5">
    <source>
        <dbReference type="ARBA" id="ARBA00022989"/>
    </source>
</evidence>
<keyword evidence="5" id="KW-1133">Transmembrane helix</keyword>
<dbReference type="InterPro" id="IPR053259">
    <property type="entry name" value="Golvesin-related_Golgi"/>
</dbReference>
<dbReference type="InterPro" id="IPR009729">
    <property type="entry name" value="Gal-3-0_sulfotransfrase"/>
</dbReference>
<protein>
    <submittedName>
        <fullName evidence="9">Sulfotransferase family 2 domain-containing protein</fullName>
    </submittedName>
</protein>
<keyword evidence="4" id="KW-0735">Signal-anchor</keyword>
<dbReference type="Gene3D" id="3.40.50.300">
    <property type="entry name" value="P-loop containing nucleotide triphosphate hydrolases"/>
    <property type="match status" value="1"/>
</dbReference>
<gene>
    <name evidence="9" type="ORF">WJM97_17540</name>
</gene>
<accession>A0ABZ2UP71</accession>
<evidence type="ECO:0000256" key="1">
    <source>
        <dbReference type="ARBA" id="ARBA00004323"/>
    </source>
</evidence>
<evidence type="ECO:0000256" key="8">
    <source>
        <dbReference type="ARBA" id="ARBA00023180"/>
    </source>
</evidence>
<dbReference type="EMBL" id="CP150886">
    <property type="protein sequence ID" value="WZB87169.1"/>
    <property type="molecule type" value="Genomic_DNA"/>
</dbReference>
<keyword evidence="8" id="KW-0325">Glycoprotein</keyword>
<dbReference type="PANTHER" id="PTHR32301:SF6">
    <property type="entry name" value="GOLVESIN-RELATED"/>
    <property type="match status" value="1"/>
</dbReference>
<dbReference type="RefSeq" id="WP_353930083.1">
    <property type="nucleotide sequence ID" value="NZ_CP150886.1"/>
</dbReference>
<dbReference type="PANTHER" id="PTHR32301">
    <property type="entry name" value="COUNTIN RECEPTOR CNR3-RELATED"/>
    <property type="match status" value="1"/>
</dbReference>
<evidence type="ECO:0000256" key="7">
    <source>
        <dbReference type="ARBA" id="ARBA00023136"/>
    </source>
</evidence>
<dbReference type="InterPro" id="IPR027417">
    <property type="entry name" value="P-loop_NTPase"/>
</dbReference>
<dbReference type="SUPFAM" id="SSF52540">
    <property type="entry name" value="P-loop containing nucleoside triphosphate hydrolases"/>
    <property type="match status" value="1"/>
</dbReference>
<evidence type="ECO:0000256" key="4">
    <source>
        <dbReference type="ARBA" id="ARBA00022968"/>
    </source>
</evidence>
<evidence type="ECO:0000313" key="9">
    <source>
        <dbReference type="EMBL" id="WZB87169.1"/>
    </source>
</evidence>
<keyword evidence="2" id="KW-0808">Transferase</keyword>
<sequence>MLNELNDKLQEKLVFFIHLPKTGGTTMHSIIGKQYNSVEIFKTDQQYNSDFFVPDFDDHKKQQLKIVSGHYCFGYHKYFDRPFTYLTILRHPVERVISDYFHIINVPHHWLHKEVGLNNMTLEDFVTSGISKLTENAQVRFLSGKNFETDFGKCSEKMLEIAKNNLQSYFSVVGITEEFDPTLLLLKKNLGWKMTSCLYTKQRVGHQSRKSYRPSEDTYKLIESHNSLDMNLYDEVKSNFTQTIASQDNNFGVELQVFRTLKQWSQSYSSLHKKAKTAYRNLSKVNEIV</sequence>
<evidence type="ECO:0000256" key="6">
    <source>
        <dbReference type="ARBA" id="ARBA00023034"/>
    </source>
</evidence>
<name>A0ABZ2UP71_9CYAN</name>
<comment type="subcellular location">
    <subcellularLocation>
        <location evidence="1">Golgi apparatus membrane</location>
        <topology evidence="1">Single-pass type II membrane protein</topology>
    </subcellularLocation>
</comment>
<keyword evidence="3" id="KW-0812">Transmembrane</keyword>
<dbReference type="Proteomes" id="UP001483337">
    <property type="component" value="Chromosome"/>
</dbReference>
<keyword evidence="6" id="KW-0333">Golgi apparatus</keyword>
<evidence type="ECO:0000313" key="10">
    <source>
        <dbReference type="Proteomes" id="UP001483337"/>
    </source>
</evidence>
<keyword evidence="7" id="KW-0472">Membrane</keyword>
<dbReference type="Pfam" id="PF06990">
    <property type="entry name" value="Gal-3-0_sulfotr"/>
    <property type="match status" value="1"/>
</dbReference>
<keyword evidence="10" id="KW-1185">Reference proteome</keyword>